<reference evidence="2 3" key="1">
    <citation type="journal article" date="2019" name="Microb. Pathog.">
        <title>Comparison of VITEK 2, MALDI-TOF MS, 16S rRNA gene sequencing, and whole-genome sequencing for identification of Roseomonas mucosa.</title>
        <authorList>
            <person name="Rudolph W.W."/>
            <person name="Gunzer F."/>
            <person name="Trauth M."/>
            <person name="Bunk B."/>
            <person name="Bigge R."/>
            <person name="Schrottner P."/>
        </authorList>
    </citation>
    <scope>NUCLEOTIDE SEQUENCE [LARGE SCALE GENOMIC DNA]</scope>
    <source>
        <strain evidence="2 3">DSM 103800</strain>
    </source>
</reference>
<feature type="domain" description="Polysaccharide pyruvyl transferase" evidence="1">
    <location>
        <begin position="42"/>
        <end position="197"/>
    </location>
</feature>
<accession>A0ABU3MD49</accession>
<keyword evidence="3" id="KW-1185">Reference proteome</keyword>
<dbReference type="Pfam" id="PF04230">
    <property type="entry name" value="PS_pyruv_trans"/>
    <property type="match status" value="1"/>
</dbReference>
<dbReference type="InterPro" id="IPR007345">
    <property type="entry name" value="Polysacch_pyruvyl_Trfase"/>
</dbReference>
<gene>
    <name evidence="2" type="ORF">RQ831_06835</name>
</gene>
<dbReference type="RefSeq" id="WP_314281237.1">
    <property type="nucleotide sequence ID" value="NZ_JAVVDO010000007.1"/>
</dbReference>
<protein>
    <recommendedName>
        <fullName evidence="1">Polysaccharide pyruvyl transferase domain-containing protein</fullName>
    </recommendedName>
</protein>
<comment type="caution">
    <text evidence="2">The sequence shown here is derived from an EMBL/GenBank/DDBJ whole genome shotgun (WGS) entry which is preliminary data.</text>
</comment>
<evidence type="ECO:0000259" key="1">
    <source>
        <dbReference type="Pfam" id="PF04230"/>
    </source>
</evidence>
<sequence length="417" mass="47223">MQGAAIRFWNPIRNCGDGIMSYIVRDVLEREPASATRREPHVLGVGSIFFMANLQSFIWGSGIISPDVKFEIDPAKVTAVRGTQSRSILRDRGYTIGDIPLGDPGILIHRIPACQKWMLQRNIHGPKYRAAIVPHWSSITHPFYQELMRRDDVVIVDMKDNTLTPVRQIIEAEVVISQSLHGLIFAEALGIPSTWLSFTEESKWIFKFLDWYTTVDKPPSSPSSPSEGLDELIRAAEVRPIRSDENALIDAFPASAVRRDVSSHFIDFRTARANSPHFVLGEKDLEVDYQETAVTESGLDERSLAFVRSLDRTVRRTYAHWAERPYSLIFSSGFEPRAEFAARLRLYMEEFRYASMLVLAPFDMAKQIAGNRLRSWNGLTVLQKQPAYGPAVMLRPTSDGRIDNKTDVVFVPPEELV</sequence>
<organism evidence="2 3">
    <name type="scientific">Roseomonas gilardii</name>
    <dbReference type="NCBI Taxonomy" id="257708"/>
    <lineage>
        <taxon>Bacteria</taxon>
        <taxon>Pseudomonadati</taxon>
        <taxon>Pseudomonadota</taxon>
        <taxon>Alphaproteobacteria</taxon>
        <taxon>Acetobacterales</taxon>
        <taxon>Roseomonadaceae</taxon>
        <taxon>Roseomonas</taxon>
    </lineage>
</organism>
<dbReference type="EMBL" id="JAVVDO010000007">
    <property type="protein sequence ID" value="MDT8330762.1"/>
    <property type="molecule type" value="Genomic_DNA"/>
</dbReference>
<name>A0ABU3MD49_9PROT</name>
<evidence type="ECO:0000313" key="2">
    <source>
        <dbReference type="EMBL" id="MDT8330762.1"/>
    </source>
</evidence>
<dbReference type="Proteomes" id="UP001258945">
    <property type="component" value="Unassembled WGS sequence"/>
</dbReference>
<proteinExistence type="predicted"/>
<evidence type="ECO:0000313" key="3">
    <source>
        <dbReference type="Proteomes" id="UP001258945"/>
    </source>
</evidence>